<protein>
    <submittedName>
        <fullName evidence="2">Death-on-curing family protein</fullName>
    </submittedName>
</protein>
<proteinExistence type="predicted"/>
<dbReference type="Proteomes" id="UP000007089">
    <property type="component" value="Chromosome"/>
</dbReference>
<dbReference type="PANTHER" id="PTHR39426:SF1">
    <property type="entry name" value="HOMOLOGY TO DEATH-ON-CURING PROTEIN OF PHAGE P1"/>
    <property type="match status" value="1"/>
</dbReference>
<dbReference type="InterPro" id="IPR003812">
    <property type="entry name" value="Fido"/>
</dbReference>
<dbReference type="SUPFAM" id="SSF140931">
    <property type="entry name" value="Fic-like"/>
    <property type="match status" value="1"/>
</dbReference>
<dbReference type="RefSeq" id="WP_012634122.1">
    <property type="nucleotide sequence ID" value="NC_011891.1"/>
</dbReference>
<keyword evidence="3" id="KW-1185">Reference proteome</keyword>
<dbReference type="PIRSF" id="PIRSF018297">
    <property type="entry name" value="Doc"/>
    <property type="match status" value="1"/>
</dbReference>
<dbReference type="PROSITE" id="PS51459">
    <property type="entry name" value="FIDO"/>
    <property type="match status" value="1"/>
</dbReference>
<gene>
    <name evidence="2" type="ordered locus">A2cp1_3061</name>
</gene>
<evidence type="ECO:0000313" key="2">
    <source>
        <dbReference type="EMBL" id="ACL66396.1"/>
    </source>
</evidence>
<dbReference type="InterPro" id="IPR053737">
    <property type="entry name" value="Type_II_TA_Toxin"/>
</dbReference>
<dbReference type="InterPro" id="IPR006440">
    <property type="entry name" value="Doc"/>
</dbReference>
<reference evidence="2" key="1">
    <citation type="submission" date="2009-01" db="EMBL/GenBank/DDBJ databases">
        <title>Complete sequence of Anaeromyxobacter dehalogenans 2CP-1.</title>
        <authorList>
            <consortium name="US DOE Joint Genome Institute"/>
            <person name="Lucas S."/>
            <person name="Copeland A."/>
            <person name="Lapidus A."/>
            <person name="Glavina del Rio T."/>
            <person name="Dalin E."/>
            <person name="Tice H."/>
            <person name="Bruce D."/>
            <person name="Goodwin L."/>
            <person name="Pitluck S."/>
            <person name="Saunders E."/>
            <person name="Brettin T."/>
            <person name="Detter J.C."/>
            <person name="Han C."/>
            <person name="Larimer F."/>
            <person name="Land M."/>
            <person name="Hauser L."/>
            <person name="Kyrpides N."/>
            <person name="Ovchinnikova G."/>
            <person name="Beliaev A.S."/>
            <person name="Richardson P."/>
        </authorList>
    </citation>
    <scope>NUCLEOTIDE SEQUENCE</scope>
    <source>
        <strain evidence="2">2CP-1</strain>
    </source>
</reference>
<dbReference type="PANTHER" id="PTHR39426">
    <property type="entry name" value="HOMOLOGY TO DEATH-ON-CURING PROTEIN OF PHAGE P1"/>
    <property type="match status" value="1"/>
</dbReference>
<feature type="domain" description="Fido" evidence="1">
    <location>
        <begin position="7"/>
        <end position="129"/>
    </location>
</feature>
<dbReference type="KEGG" id="acp:A2cp1_3061"/>
<dbReference type="InterPro" id="IPR036597">
    <property type="entry name" value="Fido-like_dom_sf"/>
</dbReference>
<sequence>MTDPVFLDVDDVLLIHEEQLATYGGALGIRDVGLLESAVAMPRASAGGELAHEDLFAMAAAYAFHIAQNQPFVDGNKRTGLLAAIVFLDLNGIPISDPAGRLYDAMIAVAERRMDKPGLATEFRSLAAEVARS</sequence>
<dbReference type="GO" id="GO:0016301">
    <property type="term" value="F:kinase activity"/>
    <property type="evidence" value="ECO:0007669"/>
    <property type="project" value="InterPro"/>
</dbReference>
<dbReference type="HOGENOM" id="CLU_115697_7_0_7"/>
<dbReference type="NCBIfam" id="TIGR01550">
    <property type="entry name" value="DOC_P1"/>
    <property type="match status" value="1"/>
</dbReference>
<evidence type="ECO:0000259" key="1">
    <source>
        <dbReference type="PROSITE" id="PS51459"/>
    </source>
</evidence>
<dbReference type="EMBL" id="CP001359">
    <property type="protein sequence ID" value="ACL66396.1"/>
    <property type="molecule type" value="Genomic_DNA"/>
</dbReference>
<dbReference type="Gene3D" id="1.20.120.1870">
    <property type="entry name" value="Fic/DOC protein, Fido domain"/>
    <property type="match status" value="1"/>
</dbReference>
<name>B8JFL9_ANAD2</name>
<dbReference type="AlphaFoldDB" id="B8JFL9"/>
<evidence type="ECO:0000313" key="3">
    <source>
        <dbReference type="Proteomes" id="UP000007089"/>
    </source>
</evidence>
<dbReference type="Pfam" id="PF02661">
    <property type="entry name" value="Fic"/>
    <property type="match status" value="1"/>
</dbReference>
<accession>B8JFL9</accession>
<organism evidence="2 3">
    <name type="scientific">Anaeromyxobacter dehalogenans (strain ATCC BAA-258 / DSM 21875 / 2CP-1)</name>
    <dbReference type="NCBI Taxonomy" id="455488"/>
    <lineage>
        <taxon>Bacteria</taxon>
        <taxon>Pseudomonadati</taxon>
        <taxon>Myxococcota</taxon>
        <taxon>Myxococcia</taxon>
        <taxon>Myxococcales</taxon>
        <taxon>Cystobacterineae</taxon>
        <taxon>Anaeromyxobacteraceae</taxon>
        <taxon>Anaeromyxobacter</taxon>
    </lineage>
</organism>